<keyword evidence="3" id="KW-0507">mRNA processing</keyword>
<dbReference type="GeneID" id="112686033"/>
<dbReference type="Pfam" id="PF05182">
    <property type="entry name" value="Fip1"/>
    <property type="match status" value="1"/>
</dbReference>
<evidence type="ECO:0000256" key="4">
    <source>
        <dbReference type="ARBA" id="ARBA00023242"/>
    </source>
</evidence>
<dbReference type="InterPro" id="IPR007854">
    <property type="entry name" value="Fip1_dom"/>
</dbReference>
<feature type="domain" description="Pre-mRNA polyadenylation factor Fip1" evidence="6">
    <location>
        <begin position="60"/>
        <end position="101"/>
    </location>
</feature>
<evidence type="ECO:0000313" key="7">
    <source>
        <dbReference type="Proteomes" id="UP000694846"/>
    </source>
</evidence>
<comment type="similarity">
    <text evidence="2">Belongs to the FIP1 family.</text>
</comment>
<comment type="subcellular location">
    <subcellularLocation>
        <location evidence="1">Nucleus</location>
    </subcellularLocation>
</comment>
<dbReference type="Proteomes" id="UP000694846">
    <property type="component" value="Unplaced"/>
</dbReference>
<name>A0A8B8FU92_9HEMI</name>
<gene>
    <name evidence="8" type="primary">LOC112686033</name>
</gene>
<proteinExistence type="inferred from homology"/>
<evidence type="ECO:0000313" key="8">
    <source>
        <dbReference type="RefSeq" id="XP_025413920.1"/>
    </source>
</evidence>
<feature type="region of interest" description="Disordered" evidence="5">
    <location>
        <begin position="1"/>
        <end position="27"/>
    </location>
</feature>
<dbReference type="RefSeq" id="XP_025413920.1">
    <property type="nucleotide sequence ID" value="XM_025558135.1"/>
</dbReference>
<sequence>MNATEEESNVPENVFEENNEDSEEDSDVDIVVVNRHFSLSSIMEDIESMGTKNGVHAHEYSIGTTKGKPWLKPGADINDYCSYGFNESTWLAYYEHQKKKRCNESLKNGDSYKKLRPDLARNEEYYVSRFKKETEDRAYEREREGRNRYRDGEPDRDRERSRYRERGVESPEKTNKEARKYKHKSHRHRSRSTHDKRSRKQISK</sequence>
<dbReference type="GO" id="GO:0006397">
    <property type="term" value="P:mRNA processing"/>
    <property type="evidence" value="ECO:0007669"/>
    <property type="project" value="UniProtKB-KW"/>
</dbReference>
<evidence type="ECO:0000256" key="5">
    <source>
        <dbReference type="SAM" id="MobiDB-lite"/>
    </source>
</evidence>
<keyword evidence="4" id="KW-0539">Nucleus</keyword>
<evidence type="ECO:0000259" key="6">
    <source>
        <dbReference type="Pfam" id="PF05182"/>
    </source>
</evidence>
<dbReference type="GO" id="GO:0005847">
    <property type="term" value="C:mRNA cleavage and polyadenylation specificity factor complex"/>
    <property type="evidence" value="ECO:0007669"/>
    <property type="project" value="TreeGrafter"/>
</dbReference>
<organism evidence="7 8">
    <name type="scientific">Sipha flava</name>
    <name type="common">yellow sugarcane aphid</name>
    <dbReference type="NCBI Taxonomy" id="143950"/>
    <lineage>
        <taxon>Eukaryota</taxon>
        <taxon>Metazoa</taxon>
        <taxon>Ecdysozoa</taxon>
        <taxon>Arthropoda</taxon>
        <taxon>Hexapoda</taxon>
        <taxon>Insecta</taxon>
        <taxon>Pterygota</taxon>
        <taxon>Neoptera</taxon>
        <taxon>Paraneoptera</taxon>
        <taxon>Hemiptera</taxon>
        <taxon>Sternorrhyncha</taxon>
        <taxon>Aphidomorpha</taxon>
        <taxon>Aphidoidea</taxon>
        <taxon>Aphididae</taxon>
        <taxon>Sipha</taxon>
    </lineage>
</organism>
<dbReference type="InterPro" id="IPR051187">
    <property type="entry name" value="Pre-mRNA_3'-end_processing_reg"/>
</dbReference>
<dbReference type="PANTHER" id="PTHR13484:SF0">
    <property type="entry name" value="PRE-MRNA 3'-END-PROCESSING FACTOR FIP1"/>
    <property type="match status" value="1"/>
</dbReference>
<feature type="region of interest" description="Disordered" evidence="5">
    <location>
        <begin position="136"/>
        <end position="204"/>
    </location>
</feature>
<feature type="compositionally biased region" description="Basic residues" evidence="5">
    <location>
        <begin position="179"/>
        <end position="204"/>
    </location>
</feature>
<feature type="compositionally biased region" description="Basic and acidic residues" evidence="5">
    <location>
        <begin position="136"/>
        <end position="178"/>
    </location>
</feature>
<dbReference type="AlphaFoldDB" id="A0A8B8FU92"/>
<reference evidence="8" key="1">
    <citation type="submission" date="2025-08" db="UniProtKB">
        <authorList>
            <consortium name="RefSeq"/>
        </authorList>
    </citation>
    <scope>IDENTIFICATION</scope>
    <source>
        <tissue evidence="8">Whole body</tissue>
    </source>
</reference>
<evidence type="ECO:0000256" key="2">
    <source>
        <dbReference type="ARBA" id="ARBA00007459"/>
    </source>
</evidence>
<keyword evidence="7" id="KW-1185">Reference proteome</keyword>
<evidence type="ECO:0000256" key="3">
    <source>
        <dbReference type="ARBA" id="ARBA00022664"/>
    </source>
</evidence>
<accession>A0A8B8FU92</accession>
<dbReference type="PANTHER" id="PTHR13484">
    <property type="entry name" value="FIP1-LIKE 1 PROTEIN"/>
    <property type="match status" value="1"/>
</dbReference>
<dbReference type="OrthoDB" id="1917198at2759"/>
<protein>
    <submittedName>
        <fullName evidence="8">Uncharacterized protein LOC112686033</fullName>
    </submittedName>
</protein>
<evidence type="ECO:0000256" key="1">
    <source>
        <dbReference type="ARBA" id="ARBA00004123"/>
    </source>
</evidence>